<dbReference type="SUPFAM" id="SSF53300">
    <property type="entry name" value="vWA-like"/>
    <property type="match status" value="1"/>
</dbReference>
<gene>
    <name evidence="5" type="ORF">AWC05_27875</name>
</gene>
<dbReference type="InterPro" id="IPR036465">
    <property type="entry name" value="vWFA_dom_sf"/>
</dbReference>
<feature type="domain" description="VWFA" evidence="3">
    <location>
        <begin position="300"/>
        <end position="473"/>
    </location>
</feature>
<dbReference type="SMART" id="SM00327">
    <property type="entry name" value="VWA"/>
    <property type="match status" value="1"/>
</dbReference>
<feature type="transmembrane region" description="Helical" evidence="2">
    <location>
        <begin position="961"/>
        <end position="989"/>
    </location>
</feature>
<evidence type="ECO:0000313" key="5">
    <source>
        <dbReference type="EMBL" id="ORV51494.1"/>
    </source>
</evidence>
<dbReference type="Gene3D" id="3.40.50.410">
    <property type="entry name" value="von Willebrand factor, type A domain"/>
    <property type="match status" value="1"/>
</dbReference>
<evidence type="ECO:0000256" key="1">
    <source>
        <dbReference type="SAM" id="MobiDB-lite"/>
    </source>
</evidence>
<organism evidence="5 6">
    <name type="scientific">Mycobacterium florentinum</name>
    <dbReference type="NCBI Taxonomy" id="292462"/>
    <lineage>
        <taxon>Bacteria</taxon>
        <taxon>Bacillati</taxon>
        <taxon>Actinomycetota</taxon>
        <taxon>Actinomycetes</taxon>
        <taxon>Mycobacteriales</taxon>
        <taxon>Mycobacteriaceae</taxon>
        <taxon>Mycobacterium</taxon>
        <taxon>Mycobacterium simiae complex</taxon>
    </lineage>
</organism>
<sequence length="1008" mass="106901">MTVRITTMTDAEAARSAAADDEAGLGALCTERGNLPLDCIDVRAEITGLTSRVELTQDFVNSYDVPLEASYVFPLPDRGAVTRMRMSADGRVVEAELREREAAREAYDQAIASGRRASIAEEERPDVFTMRVGNILPGERVSVALTLVCPLSYEDGEATFRFPLVVAPRYIPGEPLAAVAVGDGYADDTAAVPDASRITPPVLLPGFPHPVPLAIEVGIDPCGLALSEVRSSLHAVSTDDDRIRVRPGERADRDFVLRLRYGADDLTNSLVLVPDADGDEGTYQLTVLPPASSAPARPRDLVLVLDRSGSMAGWKMVAARRAAARIVDTLTTGDRFAVLTFDDQIDHPAGLPDGLADASDRHRYRAVEHLARVDARGGTEMVEPLRQALAFLRETPGSDARDAVVILVTDGQVGNEDQLLRELSSDLRRVRIHAVGIDQAVNAGFLGRLAGAGGGRCELVESEDRLDEAMDAIHRRIGAPCAYSLALSTDGLTVIEDTASPARLPDLFPGVPLVAAGRYRGGATGAVTLRGTTGDDGDWSTTVAGERREAPAVTAQWARAHLRDLEDRYASADTEALERRIIDTSLRFGVLCRFTAYVAVDHRVVAEGGVRHRVMQPVEIPAGWDRCPTRDGVDALFAAAPQGMTLAGRDFSAKPMASAPVPAASALPGQPAPPVKTPSSPTPSTGGGAEGKASQSRTVKLRNVITVALVGLLLIGVGWTWSLNRVDLSTTARDEGVVGGKPVQTEDAFRPAPATKGGVGENTVAAPEAPPPPGTPADGTYKRDIITTGSVQMVVSEPTQVADRLISAVTDAGGRVDSRSERSGSSSPAVDLVLRIPADKLDGVLADAKKLGTVESMSIGHNDVTSQRVDLDARIEALQTSVNRLLDLMRRAGSVADLLAAESALTQRQADLDSLRAQRASLGDQISYATINVNLSAQPTVARQGFLGALEHGWQSLTSTAYGVVLAVGFLLPWTPGLAILVLIVALVLRRRPFRRGQRPGKSPEPGA</sequence>
<reference evidence="5 6" key="1">
    <citation type="submission" date="2016-01" db="EMBL/GenBank/DDBJ databases">
        <title>The new phylogeny of the genus Mycobacterium.</title>
        <authorList>
            <person name="Tarcisio F."/>
            <person name="Conor M."/>
            <person name="Antonella G."/>
            <person name="Elisabetta G."/>
            <person name="Giulia F.S."/>
            <person name="Sara T."/>
            <person name="Anna F."/>
            <person name="Clotilde B."/>
            <person name="Roberto B."/>
            <person name="Veronica D.S."/>
            <person name="Fabio R."/>
            <person name="Monica P."/>
            <person name="Olivier J."/>
            <person name="Enrico T."/>
            <person name="Nicola S."/>
        </authorList>
    </citation>
    <scope>NUCLEOTIDE SEQUENCE [LARGE SCALE GENOMIC DNA]</scope>
    <source>
        <strain evidence="5 6">DSM 44852</strain>
    </source>
</reference>
<dbReference type="PROSITE" id="PS50234">
    <property type="entry name" value="VWFA"/>
    <property type="match status" value="1"/>
</dbReference>
<comment type="caution">
    <text evidence="5">The sequence shown here is derived from an EMBL/GenBank/DDBJ whole genome shotgun (WGS) entry which is preliminary data.</text>
</comment>
<evidence type="ECO:0000259" key="3">
    <source>
        <dbReference type="PROSITE" id="PS50234"/>
    </source>
</evidence>
<evidence type="ECO:0000256" key="2">
    <source>
        <dbReference type="SAM" id="Phobius"/>
    </source>
</evidence>
<dbReference type="PANTHER" id="PTHR45737:SF6">
    <property type="entry name" value="VON WILLEBRAND FACTOR A DOMAIN-CONTAINING PROTEIN 5A"/>
    <property type="match status" value="1"/>
</dbReference>
<evidence type="ECO:0000259" key="4">
    <source>
        <dbReference type="PROSITE" id="PS51468"/>
    </source>
</evidence>
<dbReference type="Pfam" id="PF08487">
    <property type="entry name" value="VIT"/>
    <property type="match status" value="1"/>
</dbReference>
<keyword evidence="2" id="KW-0812">Transmembrane</keyword>
<dbReference type="PROSITE" id="PS51468">
    <property type="entry name" value="VIT"/>
    <property type="match status" value="1"/>
</dbReference>
<evidence type="ECO:0008006" key="7">
    <source>
        <dbReference type="Google" id="ProtNLM"/>
    </source>
</evidence>
<dbReference type="SMART" id="SM00609">
    <property type="entry name" value="VIT"/>
    <property type="match status" value="1"/>
</dbReference>
<proteinExistence type="predicted"/>
<protein>
    <recommendedName>
        <fullName evidence="7">Trypsin</fullName>
    </recommendedName>
</protein>
<feature type="region of interest" description="Disordered" evidence="1">
    <location>
        <begin position="660"/>
        <end position="697"/>
    </location>
</feature>
<name>A0A1X1U3R0_MYCFL</name>
<dbReference type="RefSeq" id="WP_232078813.1">
    <property type="nucleotide sequence ID" value="NZ_AP022576.1"/>
</dbReference>
<feature type="domain" description="VIT" evidence="4">
    <location>
        <begin position="21"/>
        <end position="149"/>
    </location>
</feature>
<evidence type="ECO:0000313" key="6">
    <source>
        <dbReference type="Proteomes" id="UP000193010"/>
    </source>
</evidence>
<dbReference type="PANTHER" id="PTHR45737">
    <property type="entry name" value="VON WILLEBRAND FACTOR A DOMAIN-CONTAINING PROTEIN 5A"/>
    <property type="match status" value="1"/>
</dbReference>
<dbReference type="EMBL" id="LQOV01000018">
    <property type="protein sequence ID" value="ORV51494.1"/>
    <property type="molecule type" value="Genomic_DNA"/>
</dbReference>
<dbReference type="AlphaFoldDB" id="A0A1X1U3R0"/>
<accession>A0A1X1U3R0</accession>
<keyword evidence="6" id="KW-1185">Reference proteome</keyword>
<dbReference type="Pfam" id="PF14257">
    <property type="entry name" value="DUF4349"/>
    <property type="match status" value="1"/>
</dbReference>
<keyword evidence="2" id="KW-1133">Transmembrane helix</keyword>
<dbReference type="InterPro" id="IPR025645">
    <property type="entry name" value="DUF4349"/>
</dbReference>
<dbReference type="Proteomes" id="UP000193010">
    <property type="component" value="Unassembled WGS sequence"/>
</dbReference>
<dbReference type="InterPro" id="IPR013694">
    <property type="entry name" value="VIT"/>
</dbReference>
<dbReference type="InterPro" id="IPR002035">
    <property type="entry name" value="VWF_A"/>
</dbReference>
<keyword evidence="2" id="KW-0472">Membrane</keyword>
<feature type="region of interest" description="Disordered" evidence="1">
    <location>
        <begin position="735"/>
        <end position="778"/>
    </location>
</feature>
<dbReference type="STRING" id="292462.AWC05_27875"/>
<dbReference type="Pfam" id="PF00092">
    <property type="entry name" value="VWA"/>
    <property type="match status" value="1"/>
</dbReference>